<proteinExistence type="inferred from homology"/>
<evidence type="ECO:0000313" key="3">
    <source>
        <dbReference type="EMBL" id="ERK04097.1"/>
    </source>
</evidence>
<dbReference type="EMBL" id="AUZJ01000043">
    <property type="protein sequence ID" value="ERF60263.1"/>
    <property type="molecule type" value="Genomic_DNA"/>
</dbReference>
<dbReference type="AlphaFoldDB" id="U2L072"/>
<dbReference type="eggNOG" id="COG1664">
    <property type="taxonomic scope" value="Bacteria"/>
</dbReference>
<dbReference type="STRING" id="1125725.HMPREF1325_2541"/>
<comment type="caution">
    <text evidence="2">The sequence shown here is derived from an EMBL/GenBank/DDBJ whole genome shotgun (WGS) entry which is preliminary data.</text>
</comment>
<evidence type="ECO:0000313" key="4">
    <source>
        <dbReference type="Proteomes" id="UP000016412"/>
    </source>
</evidence>
<name>U2L072_TRESO</name>
<evidence type="ECO:0000256" key="1">
    <source>
        <dbReference type="ARBA" id="ARBA00044755"/>
    </source>
</evidence>
<evidence type="ECO:0000313" key="2">
    <source>
        <dbReference type="EMBL" id="ERF60263.1"/>
    </source>
</evidence>
<dbReference type="PANTHER" id="PTHR35024">
    <property type="entry name" value="HYPOTHETICAL CYTOSOLIC PROTEIN"/>
    <property type="match status" value="1"/>
</dbReference>
<dbReference type="Pfam" id="PF04519">
    <property type="entry name" value="Bactofilin"/>
    <property type="match status" value="1"/>
</dbReference>
<gene>
    <name evidence="3" type="ORF">HMPREF0860_1479</name>
    <name evidence="2" type="ORF">HMPREF1325_2541</name>
</gene>
<sequence>MALRSDDFSINTVIGEGSTVSGDLRINGSVRLDGDVRGDLDTDGNVQIGERARLCGNLTAKSAIVGGIVLGDIIAKESVTLLSSAAVIGDIISQKVRIEEKVIFHGHCISIEDEAKYLAASERYLEAKAIRTKAAFA</sequence>
<dbReference type="PATRIC" id="fig|1125725.3.peg.1716"/>
<organism evidence="2 4">
    <name type="scientific">Treponema socranskii subsp. socranskii VPI DR56BR1116 = ATCC 35536</name>
    <dbReference type="NCBI Taxonomy" id="1125725"/>
    <lineage>
        <taxon>Bacteria</taxon>
        <taxon>Pseudomonadati</taxon>
        <taxon>Spirochaetota</taxon>
        <taxon>Spirochaetia</taxon>
        <taxon>Spirochaetales</taxon>
        <taxon>Treponemataceae</taxon>
        <taxon>Treponema</taxon>
    </lineage>
</organism>
<dbReference type="InterPro" id="IPR007607">
    <property type="entry name" value="BacA/B"/>
</dbReference>
<dbReference type="InterPro" id="IPR011004">
    <property type="entry name" value="Trimer_LpxA-like_sf"/>
</dbReference>
<dbReference type="SUPFAM" id="SSF51161">
    <property type="entry name" value="Trimeric LpxA-like enzymes"/>
    <property type="match status" value="1"/>
</dbReference>
<dbReference type="EMBL" id="AVQI01000028">
    <property type="protein sequence ID" value="ERK04097.1"/>
    <property type="molecule type" value="Genomic_DNA"/>
</dbReference>
<comment type="similarity">
    <text evidence="1">Belongs to the bactofilin family.</text>
</comment>
<protein>
    <submittedName>
        <fullName evidence="2">Polymer-forming cytoskeletal family protein</fullName>
    </submittedName>
</protein>
<dbReference type="Proteomes" id="UP000016412">
    <property type="component" value="Unassembled WGS sequence"/>
</dbReference>
<reference evidence="4 5" key="1">
    <citation type="submission" date="2013-08" db="EMBL/GenBank/DDBJ databases">
        <authorList>
            <person name="Durkin A.S."/>
            <person name="Haft D.R."/>
            <person name="McCorrison J."/>
            <person name="Torralba M."/>
            <person name="Gillis M."/>
            <person name="Haft D.H."/>
            <person name="Methe B."/>
            <person name="Sutton G."/>
            <person name="Nelson K.E."/>
        </authorList>
    </citation>
    <scope>NUCLEOTIDE SEQUENCE [LARGE SCALE GENOMIC DNA]</scope>
    <source>
        <strain evidence="3 5">ATCC 35536</strain>
        <strain evidence="2 4">VPI DR56BR1116</strain>
    </source>
</reference>
<dbReference type="RefSeq" id="WP_021330662.1">
    <property type="nucleotide sequence ID" value="NZ_AUZJ01000043.1"/>
</dbReference>
<evidence type="ECO:0000313" key="5">
    <source>
        <dbReference type="Proteomes" id="UP000016646"/>
    </source>
</evidence>
<dbReference type="PANTHER" id="PTHR35024:SF4">
    <property type="entry name" value="POLYMER-FORMING CYTOSKELETAL PROTEIN"/>
    <property type="match status" value="1"/>
</dbReference>
<dbReference type="OrthoDB" id="350414at2"/>
<dbReference type="Proteomes" id="UP000016646">
    <property type="component" value="Unassembled WGS sequence"/>
</dbReference>
<keyword evidence="5" id="KW-1185">Reference proteome</keyword>
<accession>U2L072</accession>